<dbReference type="AlphaFoldDB" id="A0A1G7UZ05"/>
<name>A0A1G7UZ05_9RHOO</name>
<dbReference type="Proteomes" id="UP000198607">
    <property type="component" value="Unassembled WGS sequence"/>
</dbReference>
<proteinExistence type="predicted"/>
<reference evidence="2 3" key="1">
    <citation type="submission" date="2016-10" db="EMBL/GenBank/DDBJ databases">
        <authorList>
            <person name="de Groot N.N."/>
        </authorList>
    </citation>
    <scope>NUCLEOTIDE SEQUENCE [LARGE SCALE GENOMIC DNA]</scope>
    <source>
        <strain evidence="2 3">DSM 5885</strain>
    </source>
</reference>
<sequence>MTVSNTASVSATINSLLSGSSTSTSNTSGTYSQLKTALNEAIAAGSGSALPLYQSLVTLSKSESSSDSSASQTYNAKGLLTSLKLATNLSDPLLQTEDSSQTTGLLGNSSTSGSSLSALYAAIGAAGSDS</sequence>
<gene>
    <name evidence="2" type="ORF">SAMN05660652_00032</name>
</gene>
<feature type="compositionally biased region" description="Low complexity" evidence="1">
    <location>
        <begin position="99"/>
        <end position="114"/>
    </location>
</feature>
<dbReference type="RefSeq" id="WP_091931518.1">
    <property type="nucleotide sequence ID" value="NZ_FNCY01000001.1"/>
</dbReference>
<feature type="region of interest" description="Disordered" evidence="1">
    <location>
        <begin position="94"/>
        <end position="114"/>
    </location>
</feature>
<keyword evidence="3" id="KW-1185">Reference proteome</keyword>
<evidence type="ECO:0000256" key="1">
    <source>
        <dbReference type="SAM" id="MobiDB-lite"/>
    </source>
</evidence>
<accession>A0A1G7UZ05</accession>
<protein>
    <submittedName>
        <fullName evidence="2">Uncharacterized protein</fullName>
    </submittedName>
</protein>
<dbReference type="EMBL" id="FNCY01000001">
    <property type="protein sequence ID" value="SDG52521.1"/>
    <property type="molecule type" value="Genomic_DNA"/>
</dbReference>
<evidence type="ECO:0000313" key="3">
    <source>
        <dbReference type="Proteomes" id="UP000198607"/>
    </source>
</evidence>
<organism evidence="2 3">
    <name type="scientific">Propionivibrio dicarboxylicus</name>
    <dbReference type="NCBI Taxonomy" id="83767"/>
    <lineage>
        <taxon>Bacteria</taxon>
        <taxon>Pseudomonadati</taxon>
        <taxon>Pseudomonadota</taxon>
        <taxon>Betaproteobacteria</taxon>
        <taxon>Rhodocyclales</taxon>
        <taxon>Rhodocyclaceae</taxon>
        <taxon>Propionivibrio</taxon>
    </lineage>
</organism>
<evidence type="ECO:0000313" key="2">
    <source>
        <dbReference type="EMBL" id="SDG52521.1"/>
    </source>
</evidence>
<dbReference type="STRING" id="83767.SAMN05660652_00032"/>